<keyword evidence="2" id="KW-1185">Reference proteome</keyword>
<evidence type="ECO:0000313" key="1">
    <source>
        <dbReference type="EMBL" id="KAG8007817.1"/>
    </source>
</evidence>
<protein>
    <submittedName>
        <fullName evidence="1">Uncharacterized protein</fullName>
    </submittedName>
</protein>
<accession>A0ACB7F078</accession>
<comment type="caution">
    <text evidence="1">The sequence shown here is derived from an EMBL/GenBank/DDBJ whole genome shotgun (WGS) entry which is preliminary data.</text>
</comment>
<proteinExistence type="predicted"/>
<dbReference type="EMBL" id="CM024790">
    <property type="protein sequence ID" value="KAG8007817.1"/>
    <property type="molecule type" value="Genomic_DNA"/>
</dbReference>
<organism evidence="1 2">
    <name type="scientific">Nibea albiflora</name>
    <name type="common">Yellow drum</name>
    <name type="synonym">Corvina albiflora</name>
    <dbReference type="NCBI Taxonomy" id="240163"/>
    <lineage>
        <taxon>Eukaryota</taxon>
        <taxon>Metazoa</taxon>
        <taxon>Chordata</taxon>
        <taxon>Craniata</taxon>
        <taxon>Vertebrata</taxon>
        <taxon>Euteleostomi</taxon>
        <taxon>Actinopterygii</taxon>
        <taxon>Neopterygii</taxon>
        <taxon>Teleostei</taxon>
        <taxon>Neoteleostei</taxon>
        <taxon>Acanthomorphata</taxon>
        <taxon>Eupercaria</taxon>
        <taxon>Sciaenidae</taxon>
        <taxon>Nibea</taxon>
    </lineage>
</organism>
<reference evidence="1" key="1">
    <citation type="submission" date="2020-04" db="EMBL/GenBank/DDBJ databases">
        <title>A chromosome-scale assembly and high-density genetic map of the yellow drum (Nibea albiflora) genome.</title>
        <authorList>
            <person name="Xu D."/>
            <person name="Zhang W."/>
            <person name="Chen R."/>
            <person name="Tan P."/>
            <person name="Wang L."/>
            <person name="Song H."/>
            <person name="Tian L."/>
            <person name="Zhu Q."/>
            <person name="Wang B."/>
        </authorList>
    </citation>
    <scope>NUCLEOTIDE SEQUENCE</scope>
    <source>
        <strain evidence="1">ZJHYS-2018</strain>
    </source>
</reference>
<name>A0ACB7F078_NIBAL</name>
<evidence type="ECO:0000313" key="2">
    <source>
        <dbReference type="Proteomes" id="UP000805704"/>
    </source>
</evidence>
<dbReference type="Proteomes" id="UP000805704">
    <property type="component" value="Chromosome 2"/>
</dbReference>
<sequence length="128" mass="15567">MYRYSKEGDVPLNTRWSKDNDDMELTFRRPDDDYIRTADIHQLYQNSIIREHNSRMNNTHCNIENARMIERKRLERERARREDLKYDHVRNMENEEAQRREQQELLKPQATEQIYSSSSAETSFRKGA</sequence>
<gene>
    <name evidence="1" type="ORF">GBF38_013510</name>
</gene>